<dbReference type="SUPFAM" id="SSF52540">
    <property type="entry name" value="P-loop containing nucleoside triphosphate hydrolases"/>
    <property type="match status" value="1"/>
</dbReference>
<dbReference type="RefSeq" id="WP_142505046.1">
    <property type="nucleotide sequence ID" value="NZ_FXTI01000003.1"/>
</dbReference>
<name>A0A521CEY9_9BACL</name>
<dbReference type="GO" id="GO:0016887">
    <property type="term" value="F:ATP hydrolysis activity"/>
    <property type="evidence" value="ECO:0007669"/>
    <property type="project" value="InterPro"/>
</dbReference>
<reference evidence="5 6" key="1">
    <citation type="submission" date="2017-05" db="EMBL/GenBank/DDBJ databases">
        <authorList>
            <person name="Varghese N."/>
            <person name="Submissions S."/>
        </authorList>
    </citation>
    <scope>NUCLEOTIDE SEQUENCE [LARGE SCALE GENOMIC DNA]</scope>
    <source>
        <strain evidence="5 6">DSM 45474</strain>
    </source>
</reference>
<dbReference type="SMART" id="SM00382">
    <property type="entry name" value="AAA"/>
    <property type="match status" value="1"/>
</dbReference>
<feature type="domain" description="ABC transporter" evidence="4">
    <location>
        <begin position="2"/>
        <end position="213"/>
    </location>
</feature>
<dbReference type="OrthoDB" id="9785080at2"/>
<dbReference type="CDD" id="cd03228">
    <property type="entry name" value="ABCC_MRP_Like"/>
    <property type="match status" value="1"/>
</dbReference>
<dbReference type="GO" id="GO:0005524">
    <property type="term" value="F:ATP binding"/>
    <property type="evidence" value="ECO:0007669"/>
    <property type="project" value="UniProtKB-KW"/>
</dbReference>
<dbReference type="Proteomes" id="UP000315636">
    <property type="component" value="Unassembled WGS sequence"/>
</dbReference>
<dbReference type="InterPro" id="IPR017871">
    <property type="entry name" value="ABC_transporter-like_CS"/>
</dbReference>
<dbReference type="PROSITE" id="PS50893">
    <property type="entry name" value="ABC_TRANSPORTER_2"/>
    <property type="match status" value="1"/>
</dbReference>
<dbReference type="AlphaFoldDB" id="A0A521CEY9"/>
<dbReference type="EMBL" id="FXTI01000003">
    <property type="protein sequence ID" value="SMO57994.1"/>
    <property type="molecule type" value="Genomic_DNA"/>
</dbReference>
<dbReference type="InterPro" id="IPR003593">
    <property type="entry name" value="AAA+_ATPase"/>
</dbReference>
<dbReference type="Pfam" id="PF00005">
    <property type="entry name" value="ABC_tran"/>
    <property type="match status" value="1"/>
</dbReference>
<accession>A0A521CEY9</accession>
<keyword evidence="6" id="KW-1185">Reference proteome</keyword>
<gene>
    <name evidence="5" type="ORF">SAMN06264849_103324</name>
</gene>
<dbReference type="PANTHER" id="PTHR43423">
    <property type="entry name" value="ABC TRANSPORTER I FAMILY MEMBER 17"/>
    <property type="match status" value="1"/>
</dbReference>
<keyword evidence="1" id="KW-0813">Transport</keyword>
<evidence type="ECO:0000256" key="1">
    <source>
        <dbReference type="ARBA" id="ARBA00022448"/>
    </source>
</evidence>
<evidence type="ECO:0000259" key="4">
    <source>
        <dbReference type="PROSITE" id="PS50893"/>
    </source>
</evidence>
<organism evidence="5 6">
    <name type="scientific">Melghirimyces algeriensis</name>
    <dbReference type="NCBI Taxonomy" id="910412"/>
    <lineage>
        <taxon>Bacteria</taxon>
        <taxon>Bacillati</taxon>
        <taxon>Bacillota</taxon>
        <taxon>Bacilli</taxon>
        <taxon>Bacillales</taxon>
        <taxon>Thermoactinomycetaceae</taxon>
        <taxon>Melghirimyces</taxon>
    </lineage>
</organism>
<evidence type="ECO:0000256" key="2">
    <source>
        <dbReference type="ARBA" id="ARBA00022741"/>
    </source>
</evidence>
<proteinExistence type="predicted"/>
<keyword evidence="2" id="KW-0547">Nucleotide-binding</keyword>
<protein>
    <submittedName>
        <fullName evidence="5">Putative ABC transport system ATP-binding protein</fullName>
    </submittedName>
</protein>
<dbReference type="InterPro" id="IPR027417">
    <property type="entry name" value="P-loop_NTPase"/>
</dbReference>
<dbReference type="PANTHER" id="PTHR43423:SF1">
    <property type="entry name" value="ABC TRANSPORTER I FAMILY MEMBER 17"/>
    <property type="match status" value="1"/>
</dbReference>
<evidence type="ECO:0000256" key="3">
    <source>
        <dbReference type="ARBA" id="ARBA00022840"/>
    </source>
</evidence>
<evidence type="ECO:0000313" key="5">
    <source>
        <dbReference type="EMBL" id="SMO57994.1"/>
    </source>
</evidence>
<dbReference type="InterPro" id="IPR003439">
    <property type="entry name" value="ABC_transporter-like_ATP-bd"/>
</dbReference>
<evidence type="ECO:0000313" key="6">
    <source>
        <dbReference type="Proteomes" id="UP000315636"/>
    </source>
</evidence>
<sequence>MFTLRNVKYKNILSIPKLDIPTAQATCIVGKSGSGKSTLLKLLNHLISYDQGSIQFNGKPIESYDSVDLRRQVVMLPQTPALFGETVKDNLLIGLHFAEKSPVPDKQLQKALHAVHLDKDLEEKAEQLSGGEQQRLALGRMLLMDAPVYLLDEPTSALDEELEEVVMQSFFDAMKDKQKTIVIVTHSNHLAHQFADQIIDIRPFTVTEESSYE</sequence>
<dbReference type="PROSITE" id="PS00211">
    <property type="entry name" value="ABC_TRANSPORTER_1"/>
    <property type="match status" value="1"/>
</dbReference>
<dbReference type="Gene3D" id="3.40.50.300">
    <property type="entry name" value="P-loop containing nucleotide triphosphate hydrolases"/>
    <property type="match status" value="1"/>
</dbReference>
<keyword evidence="3 5" id="KW-0067">ATP-binding</keyword>